<dbReference type="InterPro" id="IPR023214">
    <property type="entry name" value="HAD_sf"/>
</dbReference>
<dbReference type="CDD" id="cd01427">
    <property type="entry name" value="HAD_like"/>
    <property type="match status" value="1"/>
</dbReference>
<accession>A0A097DAQ2</accession>
<protein>
    <submittedName>
        <fullName evidence="1 2">38K</fullName>
    </submittedName>
</protein>
<dbReference type="EMBL" id="KX859082">
    <property type="protein sequence ID" value="ARX71810.1"/>
    <property type="molecule type" value="Genomic_DNA"/>
</dbReference>
<dbReference type="NCBIfam" id="TIGR01681">
    <property type="entry name" value="HAD-SF-IIIC"/>
    <property type="match status" value="1"/>
</dbReference>
<sequence>MECRWCVVHNRWSTIKRHILFVDKYTDVHSIDSLTRDNIEFIVFLDTPTTPTWFVTQKIIYAKDDMHDFRRVFKSAFRISYIGYIFTLFVRPASYKLLNEWLVYDVNEIHSLSAKTSLHFQPPHVVVFDMDSTLITEEEEVQIRDVNVYESLKELKSLNCVLCLWSYGTKEHVVHSLNKVGLNGFFTIVLAEGRHIGDYNVATTTDTCYNVVYKSTPFYLDKVDKKNIPKSPRVMLWYLQKHNIGPIKTITLVDDLADNNIGYDNFVNLNTCPVPVQDWNKWHNEIVQYIKNYDLLHPP</sequence>
<dbReference type="OrthoDB" id="4999at10239"/>
<dbReference type="Proteomes" id="UP000201628">
    <property type="component" value="Segment"/>
</dbReference>
<dbReference type="Gene3D" id="3.40.50.1000">
    <property type="entry name" value="HAD superfamily/HAD-like"/>
    <property type="match status" value="1"/>
</dbReference>
<dbReference type="KEGG" id="vg:20712747"/>
<evidence type="ECO:0000313" key="6">
    <source>
        <dbReference type="Proteomes" id="UP000201628"/>
    </source>
</evidence>
<dbReference type="EMBL" id="KX859079">
    <property type="protein sequence ID" value="ARX71420.1"/>
    <property type="molecule type" value="Genomic_DNA"/>
</dbReference>
<reference evidence="1 6" key="1">
    <citation type="journal article" date="2014" name="BMC Genomics">
        <title>Genome sequence of Erinnyis ello granulovirus (ErelGV), a natural cassava hornworm pesticide and the first sequenced sphingid-infecting betabaculovirus.</title>
        <authorList>
            <person name="Ardisson-Araujo D.M."/>
            <person name="de Melo F.L."/>
            <person name="Andrade M.D."/>
            <person name="Sihler W."/>
            <person name="Bao S.N."/>
            <person name="Ribeiro B.M."/>
            <person name="de Souza M.L."/>
        </authorList>
    </citation>
    <scope>NUCLEOTIDE SEQUENCE [LARGE SCALE GENOMIC DNA]</scope>
    <source>
        <strain evidence="1">S86</strain>
    </source>
</reference>
<dbReference type="RefSeq" id="YP_009091920.1">
    <property type="nucleotide sequence ID" value="NC_025257.1"/>
</dbReference>
<dbReference type="InterPro" id="IPR010033">
    <property type="entry name" value="HAD_SF_ppase_IIIC"/>
</dbReference>
<dbReference type="EMBL" id="KX859080">
    <property type="protein sequence ID" value="ARX71550.1"/>
    <property type="molecule type" value="Genomic_DNA"/>
</dbReference>
<dbReference type="InterPro" id="IPR036412">
    <property type="entry name" value="HAD-like_sf"/>
</dbReference>
<reference evidence="2" key="3">
    <citation type="submission" date="2016-09" db="EMBL/GenBank/DDBJ databases">
        <title>Genome-wide Diversity of Wild Populations of Erinnyis ello granulovirus (ErelGV).</title>
        <authorList>
            <person name="Brito A.F."/>
            <person name="Melo F.L."/>
            <person name="Ardisson-Araujo D.M.P."/>
            <person name="Sihler W."/>
            <person name="Souza M.L."/>
            <person name="Ribeiro B.M."/>
        </authorList>
    </citation>
    <scope>NUCLEOTIDE SEQUENCE</scope>
    <source>
        <strain evidence="5">ErelGV-00</strain>
        <strain evidence="2">ErelGV-94</strain>
        <strain evidence="3">ErelGV-98</strain>
        <strain evidence="4">ErelGV-99</strain>
    </source>
</reference>
<evidence type="ECO:0000313" key="4">
    <source>
        <dbReference type="EMBL" id="ARX71680.1"/>
    </source>
</evidence>
<organism evidence="1 6">
    <name type="scientific">Erinnyis ello granulovirus</name>
    <dbReference type="NCBI Taxonomy" id="307444"/>
    <lineage>
        <taxon>Viruses</taxon>
        <taxon>Viruses incertae sedis</taxon>
        <taxon>Naldaviricetes</taxon>
        <taxon>Lefavirales</taxon>
        <taxon>Baculoviridae</taxon>
        <taxon>Betabaculovirus</taxon>
        <taxon>Betabaculovirus erellonis</taxon>
    </lineage>
</organism>
<evidence type="ECO:0000313" key="2">
    <source>
        <dbReference type="EMBL" id="ARX71420.1"/>
    </source>
</evidence>
<evidence type="ECO:0000313" key="5">
    <source>
        <dbReference type="EMBL" id="ARX71810.1"/>
    </source>
</evidence>
<dbReference type="InterPro" id="IPR007827">
    <property type="entry name" value="DUF705"/>
</dbReference>
<dbReference type="NCBIfam" id="TIGR01684">
    <property type="entry name" value="viral_ppase"/>
    <property type="match status" value="1"/>
</dbReference>
<dbReference type="SUPFAM" id="SSF56784">
    <property type="entry name" value="HAD-like"/>
    <property type="match status" value="1"/>
</dbReference>
<reference evidence="1" key="2">
    <citation type="submission" date="2014-02" db="EMBL/GenBank/DDBJ databases">
        <authorList>
            <person name="Ardisson-Araujo D.M.P."/>
            <person name="Melo F.L."/>
            <person name="Andrade M.S."/>
            <person name="Sihler W."/>
            <person name="Bao S.N."/>
            <person name="Ribeiro B.M."/>
            <person name="Souza M.L."/>
        </authorList>
    </citation>
    <scope>NUCLEOTIDE SEQUENCE</scope>
    <source>
        <strain evidence="1">S86</strain>
    </source>
</reference>
<proteinExistence type="predicted"/>
<dbReference type="EMBL" id="KX859081">
    <property type="protein sequence ID" value="ARX71680.1"/>
    <property type="molecule type" value="Genomic_DNA"/>
</dbReference>
<gene>
    <name evidence="1" type="primary">38k</name>
    <name evidence="2" type="ORF">EREL_081</name>
</gene>
<evidence type="ECO:0000313" key="3">
    <source>
        <dbReference type="EMBL" id="ARX71550.1"/>
    </source>
</evidence>
<keyword evidence="6" id="KW-1185">Reference proteome</keyword>
<evidence type="ECO:0000313" key="1">
    <source>
        <dbReference type="EMBL" id="AIS92080.1"/>
    </source>
</evidence>
<dbReference type="Pfam" id="PF05152">
    <property type="entry name" value="DUF705"/>
    <property type="match status" value="1"/>
</dbReference>
<dbReference type="EMBL" id="KJ406702">
    <property type="protein sequence ID" value="AIS92080.1"/>
    <property type="molecule type" value="Genomic_DNA"/>
</dbReference>
<dbReference type="GeneID" id="20712747"/>
<name>A0A097DAQ2_9BBAC</name>